<evidence type="ECO:0000313" key="2">
    <source>
        <dbReference type="EMBL" id="CAI9267233.1"/>
    </source>
</evidence>
<feature type="region of interest" description="Disordered" evidence="1">
    <location>
        <begin position="159"/>
        <end position="202"/>
    </location>
</feature>
<proteinExistence type="predicted"/>
<name>A0AA35VE94_LACSI</name>
<evidence type="ECO:0000256" key="1">
    <source>
        <dbReference type="SAM" id="MobiDB-lite"/>
    </source>
</evidence>
<reference evidence="2" key="1">
    <citation type="submission" date="2023-04" db="EMBL/GenBank/DDBJ databases">
        <authorList>
            <person name="Vijverberg K."/>
            <person name="Xiong W."/>
            <person name="Schranz E."/>
        </authorList>
    </citation>
    <scope>NUCLEOTIDE SEQUENCE</scope>
</reference>
<evidence type="ECO:0000313" key="3">
    <source>
        <dbReference type="Proteomes" id="UP001177003"/>
    </source>
</evidence>
<feature type="compositionally biased region" description="Acidic residues" evidence="1">
    <location>
        <begin position="190"/>
        <end position="202"/>
    </location>
</feature>
<dbReference type="AlphaFoldDB" id="A0AA35VE94"/>
<keyword evidence="3" id="KW-1185">Reference proteome</keyword>
<organism evidence="2 3">
    <name type="scientific">Lactuca saligna</name>
    <name type="common">Willowleaf lettuce</name>
    <dbReference type="NCBI Taxonomy" id="75948"/>
    <lineage>
        <taxon>Eukaryota</taxon>
        <taxon>Viridiplantae</taxon>
        <taxon>Streptophyta</taxon>
        <taxon>Embryophyta</taxon>
        <taxon>Tracheophyta</taxon>
        <taxon>Spermatophyta</taxon>
        <taxon>Magnoliopsida</taxon>
        <taxon>eudicotyledons</taxon>
        <taxon>Gunneridae</taxon>
        <taxon>Pentapetalae</taxon>
        <taxon>asterids</taxon>
        <taxon>campanulids</taxon>
        <taxon>Asterales</taxon>
        <taxon>Asteraceae</taxon>
        <taxon>Cichorioideae</taxon>
        <taxon>Cichorieae</taxon>
        <taxon>Lactucinae</taxon>
        <taxon>Lactuca</taxon>
    </lineage>
</organism>
<dbReference type="Proteomes" id="UP001177003">
    <property type="component" value="Chromosome 1"/>
</dbReference>
<feature type="compositionally biased region" description="Basic and acidic residues" evidence="1">
    <location>
        <begin position="164"/>
        <end position="176"/>
    </location>
</feature>
<feature type="region of interest" description="Disordered" evidence="1">
    <location>
        <begin position="55"/>
        <end position="84"/>
    </location>
</feature>
<gene>
    <name evidence="2" type="ORF">LSALG_LOCUS7728</name>
</gene>
<protein>
    <submittedName>
        <fullName evidence="2">Uncharacterized protein</fullName>
    </submittedName>
</protein>
<dbReference type="EMBL" id="OX465077">
    <property type="protein sequence ID" value="CAI9267233.1"/>
    <property type="molecule type" value="Genomic_DNA"/>
</dbReference>
<feature type="compositionally biased region" description="Basic residues" evidence="1">
    <location>
        <begin position="75"/>
        <end position="84"/>
    </location>
</feature>
<sequence length="202" mass="23061">MTDDADEFPFVAHIPDAMLRRFDPTNVVLVAYLKNIDHTVQTGILLPREEKKFKCSKKNEPVSSKKLVTNTNSKSPKKKPSKVKKPVVTEVSVDVTILIEPVVEDTQDKVVIPSKNGVFRRIKMKSKHTRKSPTLNVVRKPHVTHQGLIIREIPTLVSPSSKKRMAEDMAKQISQREKKKTRKLVMATESTEDEDERIPETW</sequence>
<accession>A0AA35VE94</accession>